<dbReference type="PANTHER" id="PTHR35010:SF2">
    <property type="entry name" value="BLL4672 PROTEIN"/>
    <property type="match status" value="1"/>
</dbReference>
<dbReference type="InterPro" id="IPR041413">
    <property type="entry name" value="MLTR_LBD"/>
</dbReference>
<organism evidence="2 3">
    <name type="scientific">Streptantibioticus parmotrematis</name>
    <dbReference type="NCBI Taxonomy" id="2873249"/>
    <lineage>
        <taxon>Bacteria</taxon>
        <taxon>Bacillati</taxon>
        <taxon>Actinomycetota</taxon>
        <taxon>Actinomycetes</taxon>
        <taxon>Kitasatosporales</taxon>
        <taxon>Streptomycetaceae</taxon>
        <taxon>Streptantibioticus</taxon>
    </lineage>
</organism>
<dbReference type="Pfam" id="PF17765">
    <property type="entry name" value="MLTR_LBD"/>
    <property type="match status" value="1"/>
</dbReference>
<evidence type="ECO:0000313" key="2">
    <source>
        <dbReference type="EMBL" id="MBY8887861.1"/>
    </source>
</evidence>
<keyword evidence="3" id="KW-1185">Reference proteome</keyword>
<dbReference type="Proteomes" id="UP001198565">
    <property type="component" value="Unassembled WGS sequence"/>
</dbReference>
<dbReference type="Pfam" id="PF13560">
    <property type="entry name" value="HTH_31"/>
    <property type="match status" value="1"/>
</dbReference>
<evidence type="ECO:0000313" key="3">
    <source>
        <dbReference type="Proteomes" id="UP001198565"/>
    </source>
</evidence>
<dbReference type="RefSeq" id="WP_222980605.1">
    <property type="nucleotide sequence ID" value="NZ_JAINVZ010000019.1"/>
</dbReference>
<gene>
    <name evidence="2" type="ORF">K7472_23895</name>
</gene>
<accession>A0ABS7QXC6</accession>
<feature type="domain" description="MmyB-like transcription regulator ligand binding" evidence="1">
    <location>
        <begin position="109"/>
        <end position="273"/>
    </location>
</feature>
<name>A0ABS7QXC6_9ACTN</name>
<sequence length="303" mass="35027">MSASTDIRRRELADFLRSRRERITPEQVGLPRGARRRTPGLRREEVAQLSAVGVTWYTWLEQARDIQVSAQVLDAVARTLMLDPTERAHLFVLAGLPDPVPGSDCPYLTPSLLEVLDQLEPLPACVMNSRYDILAYNRSYGWLVEDLDALPPEERNILWLVFTDPDWREAVIDRDQVIRRCTAQFRAAMAEHVAEPVWKLQVKRLQQASEEFREVWSEHEVVRPSSTTKRFLNKRFGLLNMVHSSMWLGQRSGSRMVVYTPLDEETRERLDRLQAFALAQEDARRRTLRQEAEPGADRRPVAV</sequence>
<dbReference type="Gene3D" id="3.30.450.180">
    <property type="match status" value="1"/>
</dbReference>
<comment type="caution">
    <text evidence="2">The sequence shown here is derived from an EMBL/GenBank/DDBJ whole genome shotgun (WGS) entry which is preliminary data.</text>
</comment>
<protein>
    <submittedName>
        <fullName evidence="2">Helix-turn-helix transcriptional regulator</fullName>
    </submittedName>
</protein>
<reference evidence="2 3" key="1">
    <citation type="submission" date="2021-08" db="EMBL/GenBank/DDBJ databases">
        <title>Streptomyces sp. PTM05 isolated from lichen.</title>
        <authorList>
            <person name="Somphong A."/>
            <person name="Phongsopitanun W."/>
            <person name="Tanasupawat S."/>
        </authorList>
    </citation>
    <scope>NUCLEOTIDE SEQUENCE [LARGE SCALE GENOMIC DNA]</scope>
    <source>
        <strain evidence="2 3">Ptm05</strain>
    </source>
</reference>
<proteinExistence type="predicted"/>
<dbReference type="PANTHER" id="PTHR35010">
    <property type="entry name" value="BLL4672 PROTEIN-RELATED"/>
    <property type="match status" value="1"/>
</dbReference>
<evidence type="ECO:0000259" key="1">
    <source>
        <dbReference type="Pfam" id="PF17765"/>
    </source>
</evidence>
<dbReference type="EMBL" id="JAINVZ010000019">
    <property type="protein sequence ID" value="MBY8887861.1"/>
    <property type="molecule type" value="Genomic_DNA"/>
</dbReference>